<sequence>MVEAVLKLLQSIVGVRRYHKGAEPRTWFTAKLSPSSHLPETFHSTSCFLQRGSNLGRGNSIHTPWSMGPKGPTSAAPVAPAVLNFLVLPLPCIPRCPIPNKTPHVDKAFGAAAALEKEEVEVEEEDDDDDDDDDVEDDKTPCVPVVPVPVIVLSWLPVAPAPPPPPPDNWAAVVVSAALVLIDDDDDNIEEDDPSPSPFQIPLPLLLSLTADEEDDGVDKTDVVTQRTSCSLVDDGIEAAGALVRIAIGSEAGWDNCSRNEKGGEFHGGDDGGGFLIGLQSGSRDAQREPDASAVLFT</sequence>
<reference evidence="2" key="1">
    <citation type="submission" date="2023-06" db="EMBL/GenBank/DDBJ databases">
        <title>Genome-scale phylogeny and comparative genomics of the fungal order Sordariales.</title>
        <authorList>
            <consortium name="Lawrence Berkeley National Laboratory"/>
            <person name="Hensen N."/>
            <person name="Bonometti L."/>
            <person name="Westerberg I."/>
            <person name="Brannstrom I.O."/>
            <person name="Guillou S."/>
            <person name="Cros-Aarteil S."/>
            <person name="Calhoun S."/>
            <person name="Haridas S."/>
            <person name="Kuo A."/>
            <person name="Mondo S."/>
            <person name="Pangilinan J."/>
            <person name="Riley R."/>
            <person name="LaButti K."/>
            <person name="Andreopoulos B."/>
            <person name="Lipzen A."/>
            <person name="Chen C."/>
            <person name="Yanf M."/>
            <person name="Daum C."/>
            <person name="Ng V."/>
            <person name="Clum A."/>
            <person name="Steindorff A."/>
            <person name="Ohm R."/>
            <person name="Martin F."/>
            <person name="Silar P."/>
            <person name="Natvig D."/>
            <person name="Lalanne C."/>
            <person name="Gautier V."/>
            <person name="Ament-velasquez S.L."/>
            <person name="Kruys A."/>
            <person name="Hutchinson M.I."/>
            <person name="Powell A.J."/>
            <person name="Barry K."/>
            <person name="Miller A.N."/>
            <person name="Grigoriev I.V."/>
            <person name="Debuchy R."/>
            <person name="Gladieux P."/>
            <person name="Thoren M.H."/>
            <person name="Johannesson H."/>
        </authorList>
    </citation>
    <scope>NUCLEOTIDE SEQUENCE</scope>
    <source>
        <strain evidence="2">SMH3391-2</strain>
    </source>
</reference>
<proteinExistence type="predicted"/>
<evidence type="ECO:0000256" key="1">
    <source>
        <dbReference type="SAM" id="MobiDB-lite"/>
    </source>
</evidence>
<evidence type="ECO:0000313" key="3">
    <source>
        <dbReference type="Proteomes" id="UP001174934"/>
    </source>
</evidence>
<comment type="caution">
    <text evidence="2">The sequence shown here is derived from an EMBL/GenBank/DDBJ whole genome shotgun (WGS) entry which is preliminary data.</text>
</comment>
<gene>
    <name evidence="2" type="ORF">B0T17DRAFT_594318</name>
</gene>
<dbReference type="Proteomes" id="UP001174934">
    <property type="component" value="Unassembled WGS sequence"/>
</dbReference>
<feature type="region of interest" description="Disordered" evidence="1">
    <location>
        <begin position="261"/>
        <end position="298"/>
    </location>
</feature>
<feature type="compositionally biased region" description="Acidic residues" evidence="1">
    <location>
        <begin position="118"/>
        <end position="137"/>
    </location>
</feature>
<feature type="region of interest" description="Disordered" evidence="1">
    <location>
        <begin position="114"/>
        <end position="141"/>
    </location>
</feature>
<dbReference type="AlphaFoldDB" id="A0AA39XI68"/>
<accession>A0AA39XI68</accession>
<keyword evidence="3" id="KW-1185">Reference proteome</keyword>
<organism evidence="2 3">
    <name type="scientific">Bombardia bombarda</name>
    <dbReference type="NCBI Taxonomy" id="252184"/>
    <lineage>
        <taxon>Eukaryota</taxon>
        <taxon>Fungi</taxon>
        <taxon>Dikarya</taxon>
        <taxon>Ascomycota</taxon>
        <taxon>Pezizomycotina</taxon>
        <taxon>Sordariomycetes</taxon>
        <taxon>Sordariomycetidae</taxon>
        <taxon>Sordariales</taxon>
        <taxon>Lasiosphaeriaceae</taxon>
        <taxon>Bombardia</taxon>
    </lineage>
</organism>
<protein>
    <submittedName>
        <fullName evidence="2">Uncharacterized protein</fullName>
    </submittedName>
</protein>
<feature type="compositionally biased region" description="Basic and acidic residues" evidence="1">
    <location>
        <begin position="261"/>
        <end position="270"/>
    </location>
</feature>
<dbReference type="EMBL" id="JAULSR010000001">
    <property type="protein sequence ID" value="KAK0634468.1"/>
    <property type="molecule type" value="Genomic_DNA"/>
</dbReference>
<name>A0AA39XI68_9PEZI</name>
<evidence type="ECO:0000313" key="2">
    <source>
        <dbReference type="EMBL" id="KAK0634468.1"/>
    </source>
</evidence>